<dbReference type="SMART" id="SM00054">
    <property type="entry name" value="EFh"/>
    <property type="match status" value="3"/>
</dbReference>
<dbReference type="EMBL" id="VKLS01000088">
    <property type="protein sequence ID" value="TSB42365.1"/>
    <property type="molecule type" value="Genomic_DNA"/>
</dbReference>
<gene>
    <name evidence="2" type="ORF">FNZ23_10275</name>
</gene>
<dbReference type="InterPro" id="IPR002048">
    <property type="entry name" value="EF_hand_dom"/>
</dbReference>
<name>A0A553ZLV2_9ACTN</name>
<dbReference type="PROSITE" id="PS50222">
    <property type="entry name" value="EF_HAND_2"/>
    <property type="match status" value="3"/>
</dbReference>
<feature type="domain" description="EF-hand" evidence="1">
    <location>
        <begin position="6"/>
        <end position="41"/>
    </location>
</feature>
<feature type="domain" description="EF-hand" evidence="1">
    <location>
        <begin position="137"/>
        <end position="167"/>
    </location>
</feature>
<dbReference type="CDD" id="cd00051">
    <property type="entry name" value="EFh"/>
    <property type="match status" value="1"/>
</dbReference>
<accession>A0A553ZLV2</accession>
<feature type="domain" description="EF-hand" evidence="1">
    <location>
        <begin position="99"/>
        <end position="134"/>
    </location>
</feature>
<evidence type="ECO:0000259" key="1">
    <source>
        <dbReference type="PROSITE" id="PS50222"/>
    </source>
</evidence>
<dbReference type="PROSITE" id="PS00018">
    <property type="entry name" value="EF_HAND_1"/>
    <property type="match status" value="3"/>
</dbReference>
<sequence>MSNKALQQDRLRQRFALYDTNGDGRIGRADLENEARRIVEAFGESVDAPRAQALLTAYPQLFDFLSKQVGAEGELTQDQFLEAAEKEVISAGPEGFGRVLRPSIRAMVDLADTDGDGQVSPAEFEKWLKAISADINADTAFQAVDADGNGQLSVDELVLAVGRYHSGELDAPLLGI</sequence>
<dbReference type="InterPro" id="IPR018247">
    <property type="entry name" value="EF_Hand_1_Ca_BS"/>
</dbReference>
<evidence type="ECO:0000313" key="3">
    <source>
        <dbReference type="Proteomes" id="UP000320888"/>
    </source>
</evidence>
<dbReference type="Proteomes" id="UP000320888">
    <property type="component" value="Unassembled WGS sequence"/>
</dbReference>
<dbReference type="Pfam" id="PF13202">
    <property type="entry name" value="EF-hand_5"/>
    <property type="match status" value="1"/>
</dbReference>
<organism evidence="2 3">
    <name type="scientific">Streptomyces benahoarensis</name>
    <dbReference type="NCBI Taxonomy" id="2595054"/>
    <lineage>
        <taxon>Bacteria</taxon>
        <taxon>Bacillati</taxon>
        <taxon>Actinomycetota</taxon>
        <taxon>Actinomycetes</taxon>
        <taxon>Kitasatosporales</taxon>
        <taxon>Streptomycetaceae</taxon>
        <taxon>Streptomyces</taxon>
    </lineage>
</organism>
<reference evidence="2 3" key="1">
    <citation type="submission" date="2019-07" db="EMBL/GenBank/DDBJ databases">
        <title>Draft genome for Streptomyces benahoarensis MZ03-48.</title>
        <authorList>
            <person name="Gonzalez-Pimentel J.L."/>
        </authorList>
    </citation>
    <scope>NUCLEOTIDE SEQUENCE [LARGE SCALE GENOMIC DNA]</scope>
    <source>
        <strain evidence="2 3">MZ03-48</strain>
    </source>
</reference>
<dbReference type="InterPro" id="IPR011992">
    <property type="entry name" value="EF-hand-dom_pair"/>
</dbReference>
<comment type="caution">
    <text evidence="2">The sequence shown here is derived from an EMBL/GenBank/DDBJ whole genome shotgun (WGS) entry which is preliminary data.</text>
</comment>
<dbReference type="SUPFAM" id="SSF47473">
    <property type="entry name" value="EF-hand"/>
    <property type="match status" value="1"/>
</dbReference>
<evidence type="ECO:0000313" key="2">
    <source>
        <dbReference type="EMBL" id="TSB42365.1"/>
    </source>
</evidence>
<dbReference type="RefSeq" id="WP_143942224.1">
    <property type="nucleotide sequence ID" value="NZ_VKLS01000088.1"/>
</dbReference>
<protein>
    <submittedName>
        <fullName evidence="2">EF-hand domain-containing protein</fullName>
    </submittedName>
</protein>
<dbReference type="Pfam" id="PF13499">
    <property type="entry name" value="EF-hand_7"/>
    <property type="match status" value="1"/>
</dbReference>
<keyword evidence="3" id="KW-1185">Reference proteome</keyword>
<proteinExistence type="predicted"/>
<dbReference type="AlphaFoldDB" id="A0A553ZLV2"/>
<dbReference type="OrthoDB" id="7356823at2"/>
<dbReference type="Gene3D" id="1.10.238.10">
    <property type="entry name" value="EF-hand"/>
    <property type="match status" value="1"/>
</dbReference>
<dbReference type="GO" id="GO:0005509">
    <property type="term" value="F:calcium ion binding"/>
    <property type="evidence" value="ECO:0007669"/>
    <property type="project" value="InterPro"/>
</dbReference>